<keyword evidence="2" id="KW-1133">Transmembrane helix</keyword>
<protein>
    <submittedName>
        <fullName evidence="3">Uncharacterized protein</fullName>
    </submittedName>
</protein>
<feature type="transmembrane region" description="Helical" evidence="2">
    <location>
        <begin position="32"/>
        <end position="56"/>
    </location>
</feature>
<dbReference type="Proteomes" id="UP000193560">
    <property type="component" value="Unassembled WGS sequence"/>
</dbReference>
<evidence type="ECO:0000256" key="2">
    <source>
        <dbReference type="SAM" id="Phobius"/>
    </source>
</evidence>
<name>A0A1X2IGZ3_9FUNG</name>
<keyword evidence="4" id="KW-1185">Reference proteome</keyword>
<comment type="caution">
    <text evidence="3">The sequence shown here is derived from an EMBL/GenBank/DDBJ whole genome shotgun (WGS) entry which is preliminary data.</text>
</comment>
<sequence length="57" mass="6171">MDGIEDILPIGNDDGDGDDDGTANGANPLKEAFVGCVHIFFIFGAWLIEFDLIFLLL</sequence>
<reference evidence="3 4" key="1">
    <citation type="submission" date="2016-07" db="EMBL/GenBank/DDBJ databases">
        <title>Pervasive Adenine N6-methylation of Active Genes in Fungi.</title>
        <authorList>
            <consortium name="DOE Joint Genome Institute"/>
            <person name="Mondo S.J."/>
            <person name="Dannebaum R.O."/>
            <person name="Kuo R.C."/>
            <person name="Labutti K."/>
            <person name="Haridas S."/>
            <person name="Kuo A."/>
            <person name="Salamov A."/>
            <person name="Ahrendt S.R."/>
            <person name="Lipzen A."/>
            <person name="Sullivan W."/>
            <person name="Andreopoulos W.B."/>
            <person name="Clum A."/>
            <person name="Lindquist E."/>
            <person name="Daum C."/>
            <person name="Ramamoorthy G.K."/>
            <person name="Gryganskyi A."/>
            <person name="Culley D."/>
            <person name="Magnuson J.K."/>
            <person name="James T.Y."/>
            <person name="O'Malley M.A."/>
            <person name="Stajich J.E."/>
            <person name="Spatafora J.W."/>
            <person name="Visel A."/>
            <person name="Grigoriev I.V."/>
        </authorList>
    </citation>
    <scope>NUCLEOTIDE SEQUENCE [LARGE SCALE GENOMIC DNA]</scope>
    <source>
        <strain evidence="3 4">NRRL 1336</strain>
    </source>
</reference>
<accession>A0A1X2IGZ3</accession>
<keyword evidence="2" id="KW-0812">Transmembrane</keyword>
<dbReference type="EMBL" id="MCGE01000011">
    <property type="protein sequence ID" value="ORZ16359.1"/>
    <property type="molecule type" value="Genomic_DNA"/>
</dbReference>
<organism evidence="3 4">
    <name type="scientific">Absidia repens</name>
    <dbReference type="NCBI Taxonomy" id="90262"/>
    <lineage>
        <taxon>Eukaryota</taxon>
        <taxon>Fungi</taxon>
        <taxon>Fungi incertae sedis</taxon>
        <taxon>Mucoromycota</taxon>
        <taxon>Mucoromycotina</taxon>
        <taxon>Mucoromycetes</taxon>
        <taxon>Mucorales</taxon>
        <taxon>Cunninghamellaceae</taxon>
        <taxon>Absidia</taxon>
    </lineage>
</organism>
<dbReference type="AlphaFoldDB" id="A0A1X2IGZ3"/>
<evidence type="ECO:0000313" key="4">
    <source>
        <dbReference type="Proteomes" id="UP000193560"/>
    </source>
</evidence>
<gene>
    <name evidence="3" type="ORF">BCR42DRAFT_414888</name>
</gene>
<feature type="region of interest" description="Disordered" evidence="1">
    <location>
        <begin position="1"/>
        <end position="23"/>
    </location>
</feature>
<keyword evidence="2" id="KW-0472">Membrane</keyword>
<proteinExistence type="predicted"/>
<evidence type="ECO:0000256" key="1">
    <source>
        <dbReference type="SAM" id="MobiDB-lite"/>
    </source>
</evidence>
<evidence type="ECO:0000313" key="3">
    <source>
        <dbReference type="EMBL" id="ORZ16359.1"/>
    </source>
</evidence>